<keyword evidence="5 6" id="KW-0472">Membrane</keyword>
<reference evidence="9" key="1">
    <citation type="submission" date="2016-06" db="UniProtKB">
        <authorList>
            <consortium name="WormBaseParasite"/>
        </authorList>
    </citation>
    <scope>IDENTIFICATION</scope>
</reference>
<dbReference type="PRINTS" id="PR00259">
    <property type="entry name" value="TMFOUR"/>
</dbReference>
<reference evidence="7 8" key="2">
    <citation type="submission" date="2018-11" db="EMBL/GenBank/DDBJ databases">
        <authorList>
            <consortium name="Pathogen Informatics"/>
        </authorList>
    </citation>
    <scope>NUCLEOTIDE SEQUENCE [LARGE SCALE GENOMIC DNA]</scope>
</reference>
<dbReference type="Proteomes" id="UP000270296">
    <property type="component" value="Unassembled WGS sequence"/>
</dbReference>
<evidence type="ECO:0000256" key="2">
    <source>
        <dbReference type="ARBA" id="ARBA00006840"/>
    </source>
</evidence>
<keyword evidence="8" id="KW-1185">Reference proteome</keyword>
<evidence type="ECO:0000313" key="9">
    <source>
        <dbReference type="WBParaSite" id="SBAD_0000002301-mRNA-1"/>
    </source>
</evidence>
<accession>A0A183I8T1</accession>
<evidence type="ECO:0000256" key="1">
    <source>
        <dbReference type="ARBA" id="ARBA00004141"/>
    </source>
</evidence>
<evidence type="ECO:0000256" key="4">
    <source>
        <dbReference type="ARBA" id="ARBA00022989"/>
    </source>
</evidence>
<dbReference type="GO" id="GO:0005886">
    <property type="term" value="C:plasma membrane"/>
    <property type="evidence" value="ECO:0007669"/>
    <property type="project" value="TreeGrafter"/>
</dbReference>
<comment type="caution">
    <text evidence="6">Lacks conserved residue(s) required for the propagation of feature annotation.</text>
</comment>
<dbReference type="AlphaFoldDB" id="A0A183I8T1"/>
<dbReference type="PANTHER" id="PTHR19282:SF431">
    <property type="entry name" value="TETRASPANIN 26A, ISOFORM B-RELATED"/>
    <property type="match status" value="1"/>
</dbReference>
<keyword evidence="4 6" id="KW-1133">Transmembrane helix</keyword>
<sequence length="197" mass="21876">MSKFYLDPAWILIIVGAVTFIIGFSGCVGALRENTCLLASYSVLLSVLLMAELSVGILGFVFSDWVKQQLEAELDDMIIYYRDDPDLQGVIDWIQMDWLHCCGIHGPDDWDMNIYFNSSSEALGSPEAGGVPFSCCIYAKMNGLINYFCGHRARRKPIPSDIIYNNGCLDRATDWFKKNLIVVGSLAVGLAVLEITT</sequence>
<dbReference type="OrthoDB" id="2014092at2759"/>
<evidence type="ECO:0000313" key="7">
    <source>
        <dbReference type="EMBL" id="VDO78674.1"/>
    </source>
</evidence>
<comment type="subcellular location">
    <subcellularLocation>
        <location evidence="1 6">Membrane</location>
        <topology evidence="1 6">Multi-pass membrane protein</topology>
    </subcellularLocation>
</comment>
<dbReference type="InterPro" id="IPR018499">
    <property type="entry name" value="Tetraspanin/Peripherin"/>
</dbReference>
<dbReference type="Gene3D" id="1.10.1450.10">
    <property type="entry name" value="Tetraspanin"/>
    <property type="match status" value="1"/>
</dbReference>
<dbReference type="EMBL" id="UZAM01000023">
    <property type="protein sequence ID" value="VDO78674.1"/>
    <property type="molecule type" value="Genomic_DNA"/>
</dbReference>
<dbReference type="WBParaSite" id="SBAD_0000002301-mRNA-1">
    <property type="protein sequence ID" value="SBAD_0000002301-mRNA-1"/>
    <property type="gene ID" value="SBAD_0000002301"/>
</dbReference>
<feature type="transmembrane region" description="Helical" evidence="6">
    <location>
        <begin position="37"/>
        <end position="62"/>
    </location>
</feature>
<dbReference type="PIRSF" id="PIRSF002419">
    <property type="entry name" value="Tetraspanin"/>
    <property type="match status" value="1"/>
</dbReference>
<dbReference type="PANTHER" id="PTHR19282">
    <property type="entry name" value="TETRASPANIN"/>
    <property type="match status" value="1"/>
</dbReference>
<dbReference type="InterPro" id="IPR000301">
    <property type="entry name" value="Tetraspanin_animals"/>
</dbReference>
<protein>
    <recommendedName>
        <fullName evidence="6">Tetraspanin</fullName>
    </recommendedName>
</protein>
<evidence type="ECO:0000256" key="6">
    <source>
        <dbReference type="RuleBase" id="RU361218"/>
    </source>
</evidence>
<keyword evidence="3 6" id="KW-0812">Transmembrane</keyword>
<evidence type="ECO:0000256" key="3">
    <source>
        <dbReference type="ARBA" id="ARBA00022692"/>
    </source>
</evidence>
<dbReference type="InterPro" id="IPR008952">
    <property type="entry name" value="Tetraspanin_EC2_sf"/>
</dbReference>
<evidence type="ECO:0000256" key="5">
    <source>
        <dbReference type="ARBA" id="ARBA00023136"/>
    </source>
</evidence>
<evidence type="ECO:0000313" key="8">
    <source>
        <dbReference type="Proteomes" id="UP000270296"/>
    </source>
</evidence>
<feature type="transmembrane region" description="Helical" evidence="6">
    <location>
        <begin position="9"/>
        <end position="31"/>
    </location>
</feature>
<dbReference type="SUPFAM" id="SSF48652">
    <property type="entry name" value="Tetraspanin"/>
    <property type="match status" value="1"/>
</dbReference>
<gene>
    <name evidence="7" type="ORF">SBAD_LOCUS24</name>
</gene>
<dbReference type="Pfam" id="PF00335">
    <property type="entry name" value="Tetraspanin"/>
    <property type="match status" value="1"/>
</dbReference>
<name>A0A183I8T1_9BILA</name>
<comment type="similarity">
    <text evidence="2 6">Belongs to the tetraspanin (TM4SF) family.</text>
</comment>
<organism evidence="9">
    <name type="scientific">Soboliphyme baturini</name>
    <dbReference type="NCBI Taxonomy" id="241478"/>
    <lineage>
        <taxon>Eukaryota</taxon>
        <taxon>Metazoa</taxon>
        <taxon>Ecdysozoa</taxon>
        <taxon>Nematoda</taxon>
        <taxon>Enoplea</taxon>
        <taxon>Dorylaimia</taxon>
        <taxon>Dioctophymatida</taxon>
        <taxon>Dioctophymatoidea</taxon>
        <taxon>Soboliphymatidae</taxon>
        <taxon>Soboliphyme</taxon>
    </lineage>
</organism>
<proteinExistence type="inferred from homology"/>
<dbReference type="PROSITE" id="PS51257">
    <property type="entry name" value="PROKAR_LIPOPROTEIN"/>
    <property type="match status" value="1"/>
</dbReference>